<evidence type="ECO:0000256" key="3">
    <source>
        <dbReference type="ARBA" id="ARBA00022679"/>
    </source>
</evidence>
<reference evidence="9 10" key="2">
    <citation type="submission" date="2018-07" db="EMBL/GenBank/DDBJ databases">
        <title>Diversity of Mesorhizobium strains in Brazil.</title>
        <authorList>
            <person name="Helene L.C.F."/>
            <person name="Dall'Agnol R."/>
            <person name="Delamuta J.R.M."/>
            <person name="Hungria M."/>
        </authorList>
    </citation>
    <scope>NUCLEOTIDE SEQUENCE [LARGE SCALE GENOMIC DNA]</scope>
    <source>
        <strain evidence="9 10">AC99b</strain>
    </source>
</reference>
<evidence type="ECO:0000313" key="10">
    <source>
        <dbReference type="Proteomes" id="UP000251558"/>
    </source>
</evidence>
<evidence type="ECO:0000256" key="5">
    <source>
        <dbReference type="ARBA" id="ARBA00022929"/>
    </source>
</evidence>
<dbReference type="Proteomes" id="UP000251558">
    <property type="component" value="Unassembled WGS sequence"/>
</dbReference>
<sequence>MLQLIAPEWYGDFADELHEMHHLRHRVFKERLDWDVDTSGGCEIDRFDALKPHYLLLRGPIGSVDGCVRLLASTGPTMLGDIFPALLDGQPAPQDPRIWESSRFALDLPPSAAKGAGGIAAGTYALFAGMIEFGLWRGLSRIVTVTDLRMERILRRADWPLERLGEPREIGPTRALAGYLEVSSERLNAVRRNGGLAGPALWAPVNPRGRMMASLRASRRDTL</sequence>
<dbReference type="InterPro" id="IPR018311">
    <property type="entry name" value="Autoind_synth_CS"/>
</dbReference>
<dbReference type="InterPro" id="IPR001690">
    <property type="entry name" value="Autoind_synthase"/>
</dbReference>
<proteinExistence type="inferred from homology"/>
<dbReference type="GO" id="GO:0061579">
    <property type="term" value="F:N-acyl homoserine lactone synthase activity"/>
    <property type="evidence" value="ECO:0007669"/>
    <property type="project" value="UniProtKB-UniRule"/>
</dbReference>
<dbReference type="GO" id="GO:0009372">
    <property type="term" value="P:quorum sensing"/>
    <property type="evidence" value="ECO:0007669"/>
    <property type="project" value="UniProtKB-UniRule"/>
</dbReference>
<dbReference type="PROSITE" id="PS00949">
    <property type="entry name" value="AUTOINDUCER_SYNTH_1"/>
    <property type="match status" value="1"/>
</dbReference>
<dbReference type="RefSeq" id="WP_112101606.1">
    <property type="nucleotide sequence ID" value="NZ_QMBP01000029.1"/>
</dbReference>
<dbReference type="PRINTS" id="PR01549">
    <property type="entry name" value="AUTOINDCRSYN"/>
</dbReference>
<keyword evidence="5 7" id="KW-0071">Autoinducer synthesis</keyword>
<dbReference type="InterPro" id="IPR016181">
    <property type="entry name" value="Acyl_CoA_acyltransferase"/>
</dbReference>
<dbReference type="Gene3D" id="3.40.630.30">
    <property type="match status" value="1"/>
</dbReference>
<reference evidence="10" key="1">
    <citation type="submission" date="2018-06" db="EMBL/GenBank/DDBJ databases">
        <authorList>
            <person name="Helene L.C."/>
            <person name="Dall'Agnol R."/>
            <person name="Delamuta J.R."/>
            <person name="Hungria M."/>
        </authorList>
    </citation>
    <scope>NUCLEOTIDE SEQUENCE [LARGE SCALE GENOMIC DNA]</scope>
    <source>
        <strain evidence="10">AC99b</strain>
    </source>
</reference>
<dbReference type="PANTHER" id="PTHR39322">
    <property type="entry name" value="ACYL-HOMOSERINE-LACTONE SYNTHASE"/>
    <property type="match status" value="1"/>
</dbReference>
<evidence type="ECO:0000256" key="2">
    <source>
        <dbReference type="ARBA" id="ARBA00022654"/>
    </source>
</evidence>
<evidence type="ECO:0000256" key="4">
    <source>
        <dbReference type="ARBA" id="ARBA00022691"/>
    </source>
</evidence>
<comment type="catalytic activity">
    <reaction evidence="6 8">
        <text>a fatty acyl-[ACP] + S-adenosyl-L-methionine = an N-acyl-L-homoserine lactone + S-methyl-5'-thioadenosine + holo-[ACP] + H(+)</text>
        <dbReference type="Rhea" id="RHEA:10096"/>
        <dbReference type="Rhea" id="RHEA-COMP:9685"/>
        <dbReference type="Rhea" id="RHEA-COMP:14125"/>
        <dbReference type="ChEBI" id="CHEBI:15378"/>
        <dbReference type="ChEBI" id="CHEBI:17509"/>
        <dbReference type="ChEBI" id="CHEBI:55474"/>
        <dbReference type="ChEBI" id="CHEBI:59789"/>
        <dbReference type="ChEBI" id="CHEBI:64479"/>
        <dbReference type="ChEBI" id="CHEBI:138651"/>
        <dbReference type="EC" id="2.3.1.184"/>
    </reaction>
</comment>
<keyword evidence="2 7" id="KW-0673">Quorum sensing</keyword>
<dbReference type="AlphaFoldDB" id="A0A330H8M6"/>
<comment type="caution">
    <text evidence="9">The sequence shown here is derived from an EMBL/GenBank/DDBJ whole genome shotgun (WGS) entry which is preliminary data.</text>
</comment>
<keyword evidence="3 8" id="KW-0808">Transferase</keyword>
<name>A0A330H8M6_9HYPH</name>
<dbReference type="Pfam" id="PF00765">
    <property type="entry name" value="Autoind_synth"/>
    <property type="match status" value="1"/>
</dbReference>
<dbReference type="OrthoDB" id="6169313at2"/>
<evidence type="ECO:0000256" key="6">
    <source>
        <dbReference type="ARBA" id="ARBA00048576"/>
    </source>
</evidence>
<dbReference type="PANTHER" id="PTHR39322:SF1">
    <property type="entry name" value="ISOVALERYL-HOMOSERINE LACTONE SYNTHASE"/>
    <property type="match status" value="1"/>
</dbReference>
<evidence type="ECO:0000313" key="9">
    <source>
        <dbReference type="EMBL" id="RAZ83029.1"/>
    </source>
</evidence>
<dbReference type="PROSITE" id="PS51187">
    <property type="entry name" value="AUTOINDUCER_SYNTH_2"/>
    <property type="match status" value="1"/>
</dbReference>
<dbReference type="EC" id="2.3.1.184" evidence="1 8"/>
<dbReference type="SUPFAM" id="SSF55729">
    <property type="entry name" value="Acyl-CoA N-acyltransferases (Nat)"/>
    <property type="match status" value="1"/>
</dbReference>
<comment type="similarity">
    <text evidence="7 8">Belongs to the autoinducer synthase family.</text>
</comment>
<dbReference type="EMBL" id="QMBP01000029">
    <property type="protein sequence ID" value="RAZ83029.1"/>
    <property type="molecule type" value="Genomic_DNA"/>
</dbReference>
<keyword evidence="4 8" id="KW-0949">S-adenosyl-L-methionine</keyword>
<protein>
    <recommendedName>
        <fullName evidence="1 8">Acyl-homoserine-lactone synthase</fullName>
        <ecNumber evidence="1 8">2.3.1.184</ecNumber>
    </recommendedName>
    <alternativeName>
        <fullName evidence="8">Autoinducer synthesis protein</fullName>
    </alternativeName>
</protein>
<accession>A0A330H8M6</accession>
<evidence type="ECO:0000256" key="8">
    <source>
        <dbReference type="RuleBase" id="RU361135"/>
    </source>
</evidence>
<dbReference type="GO" id="GO:0007165">
    <property type="term" value="P:signal transduction"/>
    <property type="evidence" value="ECO:0007669"/>
    <property type="project" value="TreeGrafter"/>
</dbReference>
<organism evidence="9 10">
    <name type="scientific">Mesorhizobium hawassense</name>
    <dbReference type="NCBI Taxonomy" id="1209954"/>
    <lineage>
        <taxon>Bacteria</taxon>
        <taxon>Pseudomonadati</taxon>
        <taxon>Pseudomonadota</taxon>
        <taxon>Alphaproteobacteria</taxon>
        <taxon>Hyphomicrobiales</taxon>
        <taxon>Phyllobacteriaceae</taxon>
        <taxon>Mesorhizobium</taxon>
    </lineage>
</organism>
<gene>
    <name evidence="9" type="ORF">DPM33_33350</name>
</gene>
<evidence type="ECO:0000256" key="1">
    <source>
        <dbReference type="ARBA" id="ARBA00012340"/>
    </source>
</evidence>
<keyword evidence="10" id="KW-1185">Reference proteome</keyword>
<evidence type="ECO:0000256" key="7">
    <source>
        <dbReference type="PROSITE-ProRule" id="PRU00533"/>
    </source>
</evidence>